<organism evidence="3 4">
    <name type="scientific">Exophiala spinifera</name>
    <dbReference type="NCBI Taxonomy" id="91928"/>
    <lineage>
        <taxon>Eukaryota</taxon>
        <taxon>Fungi</taxon>
        <taxon>Dikarya</taxon>
        <taxon>Ascomycota</taxon>
        <taxon>Pezizomycotina</taxon>
        <taxon>Eurotiomycetes</taxon>
        <taxon>Chaetothyriomycetidae</taxon>
        <taxon>Chaetothyriales</taxon>
        <taxon>Herpotrichiellaceae</taxon>
        <taxon>Exophiala</taxon>
    </lineage>
</organism>
<evidence type="ECO:0000313" key="4">
    <source>
        <dbReference type="Proteomes" id="UP000053328"/>
    </source>
</evidence>
<keyword evidence="1" id="KW-0378">Hydrolase</keyword>
<dbReference type="GO" id="GO:0016787">
    <property type="term" value="F:hydrolase activity"/>
    <property type="evidence" value="ECO:0007669"/>
    <property type="project" value="UniProtKB-KW"/>
</dbReference>
<name>A0A0D2B1G2_9EURO</name>
<dbReference type="EMBL" id="KN847497">
    <property type="protein sequence ID" value="KIW12768.1"/>
    <property type="molecule type" value="Genomic_DNA"/>
</dbReference>
<proteinExistence type="predicted"/>
<dbReference type="HOGENOM" id="CLU_012494_13_2_1"/>
<sequence length="338" mass="37016">MGLTIELSPCSEDGLAARKAFNQRLEAMTNSQIQWHQCRSPQEYRDKRREGTDGFQKPFVLDTAEVISIPSTHAGHQIQLRLIKPAGEIQGVILHYHGGGLVYGSADGQDKYLLEFATDLSLAVASVEYRLAPEEPFPAAGEDALDALRFALSEEGKAKLGQKPLFIAGESSGAYLVAWSLLTLRDEGIDLREQITAVFLSYGIYDLTYTPSVHNYKGRALVGSEDLKLLVDAAFPAASYPETARKDPNLSPLRADLKNLPPAFFLVGTADPALDDSIFMASRWYLEGNQVQLKVIPEGCHAFTLLPMGDAGAEGRAELKSSIKSFLAQLDSRKLERS</sequence>
<keyword evidence="4" id="KW-1185">Reference proteome</keyword>
<dbReference type="STRING" id="91928.A0A0D2B1G2"/>
<evidence type="ECO:0000256" key="1">
    <source>
        <dbReference type="ARBA" id="ARBA00022801"/>
    </source>
</evidence>
<evidence type="ECO:0000259" key="2">
    <source>
        <dbReference type="Pfam" id="PF07859"/>
    </source>
</evidence>
<dbReference type="InterPro" id="IPR050300">
    <property type="entry name" value="GDXG_lipolytic_enzyme"/>
</dbReference>
<dbReference type="Gene3D" id="3.40.50.1820">
    <property type="entry name" value="alpha/beta hydrolase"/>
    <property type="match status" value="1"/>
</dbReference>
<dbReference type="Pfam" id="PF07859">
    <property type="entry name" value="Abhydrolase_3"/>
    <property type="match status" value="1"/>
</dbReference>
<accession>A0A0D2B1G2</accession>
<reference evidence="3 4" key="1">
    <citation type="submission" date="2015-01" db="EMBL/GenBank/DDBJ databases">
        <title>The Genome Sequence of Exophiala spinifera CBS89968.</title>
        <authorList>
            <consortium name="The Broad Institute Genomics Platform"/>
            <person name="Cuomo C."/>
            <person name="de Hoog S."/>
            <person name="Gorbushina A."/>
            <person name="Stielow B."/>
            <person name="Teixiera M."/>
            <person name="Abouelleil A."/>
            <person name="Chapman S.B."/>
            <person name="Priest M."/>
            <person name="Young S.K."/>
            <person name="Wortman J."/>
            <person name="Nusbaum C."/>
            <person name="Birren B."/>
        </authorList>
    </citation>
    <scope>NUCLEOTIDE SEQUENCE [LARGE SCALE GENOMIC DNA]</scope>
    <source>
        <strain evidence="3 4">CBS 89968</strain>
    </source>
</reference>
<dbReference type="PANTHER" id="PTHR48081">
    <property type="entry name" value="AB HYDROLASE SUPERFAMILY PROTEIN C4A8.06C"/>
    <property type="match status" value="1"/>
</dbReference>
<gene>
    <name evidence="3" type="ORF">PV08_07955</name>
</gene>
<dbReference type="VEuPathDB" id="FungiDB:PV08_07955"/>
<dbReference type="AlphaFoldDB" id="A0A0D2B1G2"/>
<protein>
    <recommendedName>
        <fullName evidence="2">Alpha/beta hydrolase fold-3 domain-containing protein</fullName>
    </recommendedName>
</protein>
<dbReference type="InterPro" id="IPR029058">
    <property type="entry name" value="AB_hydrolase_fold"/>
</dbReference>
<feature type="domain" description="Alpha/beta hydrolase fold-3" evidence="2">
    <location>
        <begin position="93"/>
        <end position="304"/>
    </location>
</feature>
<evidence type="ECO:0000313" key="3">
    <source>
        <dbReference type="EMBL" id="KIW12768.1"/>
    </source>
</evidence>
<dbReference type="SUPFAM" id="SSF53474">
    <property type="entry name" value="alpha/beta-Hydrolases"/>
    <property type="match status" value="1"/>
</dbReference>
<dbReference type="RefSeq" id="XP_016232984.1">
    <property type="nucleotide sequence ID" value="XM_016382281.1"/>
</dbReference>
<dbReference type="OrthoDB" id="408631at2759"/>
<dbReference type="InterPro" id="IPR013094">
    <property type="entry name" value="AB_hydrolase_3"/>
</dbReference>
<dbReference type="Proteomes" id="UP000053328">
    <property type="component" value="Unassembled WGS sequence"/>
</dbReference>
<dbReference type="GeneID" id="27335038"/>